<protein>
    <submittedName>
        <fullName evidence="2">Uncharacterized protein</fullName>
    </submittedName>
</protein>
<feature type="region of interest" description="Disordered" evidence="1">
    <location>
        <begin position="1"/>
        <end position="25"/>
    </location>
</feature>
<dbReference type="EMBL" id="FXTU01000005">
    <property type="protein sequence ID" value="SMP27070.1"/>
    <property type="molecule type" value="Genomic_DNA"/>
</dbReference>
<dbReference type="RefSeq" id="WP_102993582.1">
    <property type="nucleotide sequence ID" value="NZ_FXTU01000005.1"/>
</dbReference>
<evidence type="ECO:0000256" key="1">
    <source>
        <dbReference type="SAM" id="MobiDB-lite"/>
    </source>
</evidence>
<organism evidence="2 3">
    <name type="scientific">Laceyella tengchongensis</name>
    <dbReference type="NCBI Taxonomy" id="574699"/>
    <lineage>
        <taxon>Bacteria</taxon>
        <taxon>Bacillati</taxon>
        <taxon>Bacillota</taxon>
        <taxon>Bacilli</taxon>
        <taxon>Bacillales</taxon>
        <taxon>Thermoactinomycetaceae</taxon>
        <taxon>Laceyella</taxon>
    </lineage>
</organism>
<sequence length="62" mass="6942">MVGHLEDSNANAKTTHCHSEVPKDDPGVDVESLCALLLETKLLTQKEIDELIRIQQRMRGLT</sequence>
<dbReference type="AlphaFoldDB" id="A0AA45WQQ4"/>
<evidence type="ECO:0000313" key="2">
    <source>
        <dbReference type="EMBL" id="SMP27070.1"/>
    </source>
</evidence>
<accession>A0AA45WQQ4</accession>
<reference evidence="2" key="1">
    <citation type="submission" date="2017-05" db="EMBL/GenBank/DDBJ databases">
        <authorList>
            <person name="Varghese N."/>
            <person name="Submissions S."/>
        </authorList>
    </citation>
    <scope>NUCLEOTIDE SEQUENCE</scope>
    <source>
        <strain evidence="2">DSM 45262</strain>
    </source>
</reference>
<name>A0AA45WQQ4_9BACL</name>
<comment type="caution">
    <text evidence="2">The sequence shown here is derived from an EMBL/GenBank/DDBJ whole genome shotgun (WGS) entry which is preliminary data.</text>
</comment>
<evidence type="ECO:0000313" key="3">
    <source>
        <dbReference type="Proteomes" id="UP001157946"/>
    </source>
</evidence>
<keyword evidence="3" id="KW-1185">Reference proteome</keyword>
<dbReference type="Proteomes" id="UP001157946">
    <property type="component" value="Unassembled WGS sequence"/>
</dbReference>
<proteinExistence type="predicted"/>
<gene>
    <name evidence="2" type="ORF">SAMN06265361_105237</name>
</gene>